<evidence type="ECO:0000259" key="1">
    <source>
        <dbReference type="Pfam" id="PF13456"/>
    </source>
</evidence>
<dbReference type="Pfam" id="PF13456">
    <property type="entry name" value="RVT_3"/>
    <property type="match status" value="1"/>
</dbReference>
<sequence>MNFLEINLLTYRYAFLRQFLLSFQNVWLLKFYFPHDLTSKMFSNSAIPRGLHSIHHQEQGSTSTSLGYVIRDEKGDLILAGAKALHPEDSILFAEASALREGIKSALAWGCKNLIIEGDNLVVINSMNRVWQIPWEINGLIEDSMADLSNTDDFVVNHCYREANQAADLMAAKGSSCVSLSLWFSSFDPSFSLIIRKDALGCPFQRA</sequence>
<evidence type="ECO:0000313" key="2">
    <source>
        <dbReference type="Proteomes" id="UP000813463"/>
    </source>
</evidence>
<keyword evidence="2" id="KW-1185">Reference proteome</keyword>
<reference evidence="3" key="2">
    <citation type="submission" date="2025-08" db="UniProtKB">
        <authorList>
            <consortium name="RefSeq"/>
        </authorList>
    </citation>
    <scope>IDENTIFICATION</scope>
    <source>
        <tissue evidence="3">Leaf</tissue>
    </source>
</reference>
<dbReference type="RefSeq" id="XP_056698860.1">
    <property type="nucleotide sequence ID" value="XM_056842882.1"/>
</dbReference>
<organism evidence="2 3">
    <name type="scientific">Spinacia oleracea</name>
    <name type="common">Spinach</name>
    <dbReference type="NCBI Taxonomy" id="3562"/>
    <lineage>
        <taxon>Eukaryota</taxon>
        <taxon>Viridiplantae</taxon>
        <taxon>Streptophyta</taxon>
        <taxon>Embryophyta</taxon>
        <taxon>Tracheophyta</taxon>
        <taxon>Spermatophyta</taxon>
        <taxon>Magnoliopsida</taxon>
        <taxon>eudicotyledons</taxon>
        <taxon>Gunneridae</taxon>
        <taxon>Pentapetalae</taxon>
        <taxon>Caryophyllales</taxon>
        <taxon>Chenopodiaceae</taxon>
        <taxon>Chenopodioideae</taxon>
        <taxon>Anserineae</taxon>
        <taxon>Spinacia</taxon>
    </lineage>
</organism>
<accession>A0ABM3RTA6</accession>
<proteinExistence type="predicted"/>
<protein>
    <recommendedName>
        <fullName evidence="1">RNase H type-1 domain-containing protein</fullName>
    </recommendedName>
</protein>
<gene>
    <name evidence="3" type="primary">LOC130472291</name>
</gene>
<dbReference type="CDD" id="cd06222">
    <property type="entry name" value="RNase_H_like"/>
    <property type="match status" value="1"/>
</dbReference>
<evidence type="ECO:0000313" key="3">
    <source>
        <dbReference type="RefSeq" id="XP_056698860.1"/>
    </source>
</evidence>
<dbReference type="InterPro" id="IPR012337">
    <property type="entry name" value="RNaseH-like_sf"/>
</dbReference>
<reference evidence="2" key="1">
    <citation type="journal article" date="2021" name="Nat. Commun.">
        <title>Genomic analyses provide insights into spinach domestication and the genetic basis of agronomic traits.</title>
        <authorList>
            <person name="Cai X."/>
            <person name="Sun X."/>
            <person name="Xu C."/>
            <person name="Sun H."/>
            <person name="Wang X."/>
            <person name="Ge C."/>
            <person name="Zhang Z."/>
            <person name="Wang Q."/>
            <person name="Fei Z."/>
            <person name="Jiao C."/>
            <person name="Wang Q."/>
        </authorList>
    </citation>
    <scope>NUCLEOTIDE SEQUENCE [LARGE SCALE GENOMIC DNA]</scope>
    <source>
        <strain evidence="2">cv. Varoflay</strain>
    </source>
</reference>
<name>A0ABM3RTA6_SPIOL</name>
<dbReference type="SUPFAM" id="SSF53098">
    <property type="entry name" value="Ribonuclease H-like"/>
    <property type="match status" value="1"/>
</dbReference>
<dbReference type="InterPro" id="IPR053151">
    <property type="entry name" value="RNase_H-like"/>
</dbReference>
<dbReference type="InterPro" id="IPR002156">
    <property type="entry name" value="RNaseH_domain"/>
</dbReference>
<dbReference type="InterPro" id="IPR036397">
    <property type="entry name" value="RNaseH_sf"/>
</dbReference>
<dbReference type="InterPro" id="IPR044730">
    <property type="entry name" value="RNase_H-like_dom_plant"/>
</dbReference>
<dbReference type="PANTHER" id="PTHR47723:SF23">
    <property type="entry name" value="REVERSE TRANSCRIPTASE-LIKE PROTEIN"/>
    <property type="match status" value="1"/>
</dbReference>
<feature type="domain" description="RNase H type-1" evidence="1">
    <location>
        <begin position="59"/>
        <end position="173"/>
    </location>
</feature>
<dbReference type="PANTHER" id="PTHR47723">
    <property type="entry name" value="OS05G0353850 PROTEIN"/>
    <property type="match status" value="1"/>
</dbReference>
<dbReference type="Proteomes" id="UP000813463">
    <property type="component" value="Chromosome 4"/>
</dbReference>
<dbReference type="GeneID" id="130472291"/>
<dbReference type="Gene3D" id="3.30.420.10">
    <property type="entry name" value="Ribonuclease H-like superfamily/Ribonuclease H"/>
    <property type="match status" value="1"/>
</dbReference>